<dbReference type="FunFam" id="3.40.50.300:FF:000695">
    <property type="entry name" value="Flagellar biosynthesis regulator FlhF"/>
    <property type="match status" value="1"/>
</dbReference>
<accession>A0A0L0QNL6</accession>
<feature type="domain" description="AAA+ ATPase" evidence="14">
    <location>
        <begin position="176"/>
        <end position="331"/>
    </location>
</feature>
<evidence type="ECO:0000256" key="12">
    <source>
        <dbReference type="ARBA" id="ARBA00025337"/>
    </source>
</evidence>
<evidence type="ECO:0000256" key="11">
    <source>
        <dbReference type="ARBA" id="ARBA00023225"/>
    </source>
</evidence>
<keyword evidence="5" id="KW-1003">Cell membrane</keyword>
<dbReference type="SMART" id="SM00382">
    <property type="entry name" value="AAA"/>
    <property type="match status" value="1"/>
</dbReference>
<keyword evidence="8" id="KW-0653">Protein transport</keyword>
<comment type="similarity">
    <text evidence="2">Belongs to the GTP-binding SRP family.</text>
</comment>
<evidence type="ECO:0000259" key="14">
    <source>
        <dbReference type="SMART" id="SM00382"/>
    </source>
</evidence>
<dbReference type="GO" id="GO:0005525">
    <property type="term" value="F:GTP binding"/>
    <property type="evidence" value="ECO:0007669"/>
    <property type="project" value="UniProtKB-UniRule"/>
</dbReference>
<comment type="subcellular location">
    <subcellularLocation>
        <location evidence="1">Cell membrane</location>
        <topology evidence="1">Peripheral membrane protein</topology>
        <orientation evidence="1">Cytoplasmic side</orientation>
    </subcellularLocation>
</comment>
<dbReference type="Gene3D" id="3.40.50.300">
    <property type="entry name" value="P-loop containing nucleotide triphosphate hydrolases"/>
    <property type="match status" value="1"/>
</dbReference>
<dbReference type="GO" id="GO:0005047">
    <property type="term" value="F:signal recognition particle binding"/>
    <property type="evidence" value="ECO:0007669"/>
    <property type="project" value="TreeGrafter"/>
</dbReference>
<organism evidence="16 17">
    <name type="scientific">Virgibacillus pantothenticus</name>
    <dbReference type="NCBI Taxonomy" id="1473"/>
    <lineage>
        <taxon>Bacteria</taxon>
        <taxon>Bacillati</taxon>
        <taxon>Bacillota</taxon>
        <taxon>Bacilli</taxon>
        <taxon>Bacillales</taxon>
        <taxon>Bacillaceae</taxon>
        <taxon>Virgibacillus</taxon>
    </lineage>
</organism>
<keyword evidence="10" id="KW-0472">Membrane</keyword>
<dbReference type="GO" id="GO:0006614">
    <property type="term" value="P:SRP-dependent cotranslational protein targeting to membrane"/>
    <property type="evidence" value="ECO:0007669"/>
    <property type="project" value="UniProtKB-UniRule"/>
</dbReference>
<dbReference type="Gene3D" id="1.20.120.1380">
    <property type="entry name" value="Flagellar FlhF biosynthesis protein, N domain"/>
    <property type="match status" value="1"/>
</dbReference>
<dbReference type="GO" id="GO:0005886">
    <property type="term" value="C:plasma membrane"/>
    <property type="evidence" value="ECO:0007669"/>
    <property type="project" value="UniProtKB-SubCell"/>
</dbReference>
<feature type="domain" description="SRP54-type proteins GTP-binding" evidence="15">
    <location>
        <begin position="177"/>
        <end position="368"/>
    </location>
</feature>
<sequence>MKVKKYTAASMPEAMKQIRKELGNDAVILQSRQVKKRKFLGLLKKQQIEVVAVKDPQPIKPKKPLHHRDKEISVNETKVAANEANISPVLQELKQVKQLLHQSSIGMMNYPFDYQSAYQYLLTQEVDQQLAKSFIEAVMEKHGADQQPSYQVIIKDIEQEVTKRLQSVTFQGLTYRHKLVYFVGPTGVGKTTTIAKVAAQSKLQDRKSVAFITADTYRIAAVEQLKTYAEILDVPIEVVYTKTDLEQAIQKLSAYDVILIDTAGRNFREDAYIRQLQADVEVNTEAAMFLVLSLTAKPQDLVDIYNQFEPLPISRVIFTKIDETRQFGSMLNIILEKHVGVAYLTNGQDVPEDLIHPSAELLAANIMGNAYEI</sequence>
<evidence type="ECO:0000256" key="5">
    <source>
        <dbReference type="ARBA" id="ARBA00022475"/>
    </source>
</evidence>
<dbReference type="InterPro" id="IPR003593">
    <property type="entry name" value="AAA+_ATPase"/>
</dbReference>
<dbReference type="NCBIfam" id="TIGR03499">
    <property type="entry name" value="FlhF"/>
    <property type="match status" value="1"/>
</dbReference>
<name>A0A0L0QNL6_VIRPA</name>
<dbReference type="Pfam" id="PF00448">
    <property type="entry name" value="SRP54"/>
    <property type="match status" value="1"/>
</dbReference>
<evidence type="ECO:0000256" key="8">
    <source>
        <dbReference type="ARBA" id="ARBA00022927"/>
    </source>
</evidence>
<dbReference type="AlphaFoldDB" id="A0A0L0QNL6"/>
<keyword evidence="17" id="KW-1185">Reference proteome</keyword>
<keyword evidence="6" id="KW-0547">Nucleotide-binding</keyword>
<comment type="function">
    <text evidence="12">Necessary for flagellar biosynthesis. May be involved in translocation of the flagellum.</text>
</comment>
<evidence type="ECO:0000256" key="9">
    <source>
        <dbReference type="ARBA" id="ARBA00023134"/>
    </source>
</evidence>
<dbReference type="InterPro" id="IPR000897">
    <property type="entry name" value="SRP54_GTPase_dom"/>
</dbReference>
<evidence type="ECO:0000256" key="3">
    <source>
        <dbReference type="ARBA" id="ARBA00014919"/>
    </source>
</evidence>
<dbReference type="SMART" id="SM00962">
    <property type="entry name" value="SRP54"/>
    <property type="match status" value="1"/>
</dbReference>
<evidence type="ECO:0000256" key="2">
    <source>
        <dbReference type="ARBA" id="ARBA00008531"/>
    </source>
</evidence>
<evidence type="ECO:0000256" key="10">
    <source>
        <dbReference type="ARBA" id="ARBA00023136"/>
    </source>
</evidence>
<dbReference type="OrthoDB" id="9778554at2"/>
<evidence type="ECO:0000256" key="6">
    <source>
        <dbReference type="ARBA" id="ARBA00022741"/>
    </source>
</evidence>
<evidence type="ECO:0000256" key="13">
    <source>
        <dbReference type="NCBIfam" id="TIGR03499"/>
    </source>
</evidence>
<dbReference type="InterPro" id="IPR027417">
    <property type="entry name" value="P-loop_NTPase"/>
</dbReference>
<dbReference type="EMBL" id="LGTO01000007">
    <property type="protein sequence ID" value="KNE20187.1"/>
    <property type="molecule type" value="Genomic_DNA"/>
</dbReference>
<reference evidence="17" key="1">
    <citation type="submission" date="2015-07" db="EMBL/GenBank/DDBJ databases">
        <title>Fjat-10053 dsm26.</title>
        <authorList>
            <person name="Liu B."/>
            <person name="Wang J."/>
            <person name="Zhu Y."/>
            <person name="Liu G."/>
            <person name="Chen Q."/>
            <person name="Chen Z."/>
            <person name="Lan J."/>
            <person name="Che J."/>
            <person name="Ge C."/>
            <person name="Shi H."/>
            <person name="Pan Z."/>
            <person name="Liu X."/>
        </authorList>
    </citation>
    <scope>NUCLEOTIDE SEQUENCE [LARGE SCALE GENOMIC DNA]</scope>
    <source>
        <strain evidence="17">DSM 26</strain>
    </source>
</reference>
<evidence type="ECO:0000313" key="17">
    <source>
        <dbReference type="Proteomes" id="UP000036780"/>
    </source>
</evidence>
<keyword evidence="7" id="KW-1005">Bacterial flagellum biogenesis</keyword>
<dbReference type="Proteomes" id="UP000036780">
    <property type="component" value="Unassembled WGS sequence"/>
</dbReference>
<evidence type="ECO:0000256" key="7">
    <source>
        <dbReference type="ARBA" id="ARBA00022795"/>
    </source>
</evidence>
<evidence type="ECO:0000259" key="15">
    <source>
        <dbReference type="SMART" id="SM00962"/>
    </source>
</evidence>
<dbReference type="InterPro" id="IPR020006">
    <property type="entry name" value="FlhF"/>
</dbReference>
<dbReference type="GO" id="GO:0003924">
    <property type="term" value="F:GTPase activity"/>
    <property type="evidence" value="ECO:0007669"/>
    <property type="project" value="UniProtKB-UniRule"/>
</dbReference>
<dbReference type="InterPro" id="IPR047040">
    <property type="entry name" value="FlhF__GTPase_dom"/>
</dbReference>
<dbReference type="GeneID" id="66870679"/>
<dbReference type="GO" id="GO:0015031">
    <property type="term" value="P:protein transport"/>
    <property type="evidence" value="ECO:0007669"/>
    <property type="project" value="UniProtKB-KW"/>
</dbReference>
<protein>
    <recommendedName>
        <fullName evidence="3 13">Flagellar biosynthesis protein FlhF</fullName>
    </recommendedName>
</protein>
<gene>
    <name evidence="16" type="ORF">AFK71_17505</name>
</gene>
<dbReference type="PANTHER" id="PTHR43134:SF3">
    <property type="entry name" value="FLAGELLAR BIOSYNTHESIS PROTEIN FLHF"/>
    <property type="match status" value="1"/>
</dbReference>
<dbReference type="GO" id="GO:0044781">
    <property type="term" value="P:bacterial-type flagellum organization"/>
    <property type="evidence" value="ECO:0007669"/>
    <property type="project" value="UniProtKB-UniRule"/>
</dbReference>
<keyword evidence="11" id="KW-1006">Bacterial flagellum protein export</keyword>
<keyword evidence="9" id="KW-0342">GTP-binding</keyword>
<dbReference type="PATRIC" id="fig|1473.5.peg.2222"/>
<dbReference type="RefSeq" id="WP_050352756.1">
    <property type="nucleotide sequence ID" value="NZ_BOSN01000001.1"/>
</dbReference>
<dbReference type="SUPFAM" id="SSF52540">
    <property type="entry name" value="P-loop containing nucleoside triphosphate hydrolases"/>
    <property type="match status" value="1"/>
</dbReference>
<comment type="caution">
    <text evidence="16">The sequence shown here is derived from an EMBL/GenBank/DDBJ whole genome shotgun (WGS) entry which is preliminary data.</text>
</comment>
<evidence type="ECO:0000256" key="4">
    <source>
        <dbReference type="ARBA" id="ARBA00022448"/>
    </source>
</evidence>
<dbReference type="PANTHER" id="PTHR43134">
    <property type="entry name" value="SIGNAL RECOGNITION PARTICLE RECEPTOR SUBUNIT ALPHA"/>
    <property type="match status" value="1"/>
</dbReference>
<evidence type="ECO:0000313" key="16">
    <source>
        <dbReference type="EMBL" id="KNE20187.1"/>
    </source>
</evidence>
<proteinExistence type="inferred from homology"/>
<evidence type="ECO:0000256" key="1">
    <source>
        <dbReference type="ARBA" id="ARBA00004413"/>
    </source>
</evidence>
<keyword evidence="4" id="KW-0813">Transport</keyword>
<dbReference type="CDD" id="cd17873">
    <property type="entry name" value="FlhF"/>
    <property type="match status" value="1"/>
</dbReference>